<dbReference type="GO" id="GO:0008446">
    <property type="term" value="F:GDP-mannose 4,6-dehydratase activity"/>
    <property type="evidence" value="ECO:0007669"/>
    <property type="project" value="UniProtKB-EC"/>
</dbReference>
<protein>
    <submittedName>
        <fullName evidence="1">NAD-dependent epimerase-dehydratase protein</fullName>
        <ecNumber evidence="1">4.2.1.47</ecNumber>
    </submittedName>
</protein>
<accession>U2WWA1</accession>
<dbReference type="Proteomes" id="UP000016762">
    <property type="component" value="Unassembled WGS sequence"/>
</dbReference>
<evidence type="ECO:0000313" key="1">
    <source>
        <dbReference type="EMBL" id="ERL47780.1"/>
    </source>
</evidence>
<dbReference type="AlphaFoldDB" id="U2WWA1"/>
<keyword evidence="2" id="KW-1185">Reference proteome</keyword>
<dbReference type="EMBL" id="AWXE01000001">
    <property type="protein sequence ID" value="ERL47780.1"/>
    <property type="molecule type" value="Genomic_DNA"/>
</dbReference>
<proteinExistence type="predicted"/>
<sequence length="63" mass="6977">MMEEEIAPKSDTLSALINEDLSQLGLEELEERITTLKAEIERITAVLESKKGSRADAEALFKA</sequence>
<organism evidence="1 2">
    <name type="scientific">Candidatus Micropelagius thuwalensis</name>
    <dbReference type="NCBI Taxonomy" id="1397666"/>
    <lineage>
        <taxon>Bacteria</taxon>
        <taxon>Pseudomonadati</taxon>
        <taxon>Pseudomonadota</taxon>
        <taxon>Alphaproteobacteria</taxon>
        <taxon>PS1 clade</taxon>
        <taxon>Candidatus Micropelagius</taxon>
    </lineage>
</organism>
<dbReference type="EC" id="4.2.1.47" evidence="1"/>
<evidence type="ECO:0000313" key="2">
    <source>
        <dbReference type="Proteomes" id="UP000016762"/>
    </source>
</evidence>
<reference evidence="1 2" key="1">
    <citation type="journal article" date="2014" name="FEMS Microbiol. Ecol.">
        <title>Genomic differentiation among two strains of the PS1 clade isolated from geographically separated marine habitats.</title>
        <authorList>
            <person name="Jimenez-Infante F."/>
            <person name="Ngugi D.K."/>
            <person name="Alam I."/>
            <person name="Rashid M."/>
            <person name="Baalawi W."/>
            <person name="Kamau A.A."/>
            <person name="Bajic V.B."/>
            <person name="Stingl U."/>
        </authorList>
    </citation>
    <scope>NUCLEOTIDE SEQUENCE [LARGE SCALE GENOMIC DNA]</scope>
    <source>
        <strain evidence="1 2">RS24</strain>
    </source>
</reference>
<dbReference type="Pfam" id="PF06698">
    <property type="entry name" value="DUF1192"/>
    <property type="match status" value="1"/>
</dbReference>
<name>U2WWA1_9PROT</name>
<dbReference type="InterPro" id="IPR009579">
    <property type="entry name" value="DUF1192"/>
</dbReference>
<dbReference type="OrthoDB" id="7872350at2"/>
<comment type="caution">
    <text evidence="1">The sequence shown here is derived from an EMBL/GenBank/DDBJ whole genome shotgun (WGS) entry which is preliminary data.</text>
</comment>
<keyword evidence="1" id="KW-0456">Lyase</keyword>
<gene>
    <name evidence="1" type="primary">gmd</name>
    <name evidence="1" type="ORF">RS24_00760</name>
</gene>
<dbReference type="RefSeq" id="WP_021776797.1">
    <property type="nucleotide sequence ID" value="NZ_AWXE01000001.1"/>
</dbReference>